<keyword evidence="2" id="KW-0520">NAD</keyword>
<dbReference type="CDD" id="cd05301">
    <property type="entry name" value="GDH"/>
    <property type="match status" value="1"/>
</dbReference>
<feature type="domain" description="D-isomer specific 2-hydroxyacid dehydrogenase catalytic" evidence="4">
    <location>
        <begin position="7"/>
        <end position="327"/>
    </location>
</feature>
<dbReference type="PROSITE" id="PS00670">
    <property type="entry name" value="D_2_HYDROXYACID_DH_2"/>
    <property type="match status" value="1"/>
</dbReference>
<gene>
    <name evidence="6" type="ORF">OS889_06565</name>
</gene>
<organism evidence="6 7">
    <name type="scientific">Halobellus rubicundus</name>
    <dbReference type="NCBI Taxonomy" id="2996466"/>
    <lineage>
        <taxon>Archaea</taxon>
        <taxon>Methanobacteriati</taxon>
        <taxon>Methanobacteriota</taxon>
        <taxon>Stenosarchaea group</taxon>
        <taxon>Halobacteria</taxon>
        <taxon>Halobacteriales</taxon>
        <taxon>Haloferacaceae</taxon>
        <taxon>Halobellus</taxon>
    </lineage>
</organism>
<dbReference type="GO" id="GO:0016491">
    <property type="term" value="F:oxidoreductase activity"/>
    <property type="evidence" value="ECO:0007669"/>
    <property type="project" value="UniProtKB-KW"/>
</dbReference>
<dbReference type="Pfam" id="PF02826">
    <property type="entry name" value="2-Hacid_dh_C"/>
    <property type="match status" value="1"/>
</dbReference>
<dbReference type="AlphaFoldDB" id="A0ABD5MDG5"/>
<accession>A0ABD5MDG5</accession>
<evidence type="ECO:0000313" key="6">
    <source>
        <dbReference type="EMBL" id="MFA1610669.1"/>
    </source>
</evidence>
<protein>
    <submittedName>
        <fullName evidence="6">2-hydroxyacid dehydrogenase</fullName>
        <ecNumber evidence="6">1.1.1.-</ecNumber>
    </submittedName>
</protein>
<feature type="domain" description="D-isomer specific 2-hydroxyacid dehydrogenase NAD-binding" evidence="5">
    <location>
        <begin position="114"/>
        <end position="298"/>
    </location>
</feature>
<dbReference type="Proteomes" id="UP001570511">
    <property type="component" value="Unassembled WGS sequence"/>
</dbReference>
<keyword evidence="1 3" id="KW-0560">Oxidoreductase</keyword>
<dbReference type="InterPro" id="IPR029753">
    <property type="entry name" value="D-isomer_DH_CS"/>
</dbReference>
<dbReference type="InterPro" id="IPR050223">
    <property type="entry name" value="D-isomer_2-hydroxyacid_DH"/>
</dbReference>
<dbReference type="InterPro" id="IPR006139">
    <property type="entry name" value="D-isomer_2_OHA_DH_cat_dom"/>
</dbReference>
<dbReference type="PROSITE" id="PS00671">
    <property type="entry name" value="D_2_HYDROXYACID_DH_3"/>
    <property type="match status" value="1"/>
</dbReference>
<proteinExistence type="inferred from homology"/>
<dbReference type="RefSeq" id="WP_372388366.1">
    <property type="nucleotide sequence ID" value="NZ_JBGNYA010000001.1"/>
</dbReference>
<dbReference type="EC" id="1.1.1.-" evidence="6"/>
<dbReference type="InterPro" id="IPR036291">
    <property type="entry name" value="NAD(P)-bd_dom_sf"/>
</dbReference>
<comment type="caution">
    <text evidence="6">The sequence shown here is derived from an EMBL/GenBank/DDBJ whole genome shotgun (WGS) entry which is preliminary data.</text>
</comment>
<name>A0ABD5MDG5_9EURY</name>
<comment type="similarity">
    <text evidence="3">Belongs to the D-isomer specific 2-hydroxyacid dehydrogenase family.</text>
</comment>
<evidence type="ECO:0000313" key="7">
    <source>
        <dbReference type="Proteomes" id="UP001570511"/>
    </source>
</evidence>
<dbReference type="Gene3D" id="3.40.50.720">
    <property type="entry name" value="NAD(P)-binding Rossmann-like Domain"/>
    <property type="match status" value="2"/>
</dbReference>
<dbReference type="FunFam" id="3.40.50.720:FF:000462">
    <property type="entry name" value="Glyoxylate reductase (NADP+)"/>
    <property type="match status" value="1"/>
</dbReference>
<evidence type="ECO:0000256" key="1">
    <source>
        <dbReference type="ARBA" id="ARBA00023002"/>
    </source>
</evidence>
<keyword evidence="7" id="KW-1185">Reference proteome</keyword>
<evidence type="ECO:0000259" key="5">
    <source>
        <dbReference type="Pfam" id="PF02826"/>
    </source>
</evidence>
<dbReference type="PANTHER" id="PTHR10996:SF283">
    <property type="entry name" value="GLYOXYLATE_HYDROXYPYRUVATE REDUCTASE B"/>
    <property type="match status" value="1"/>
</dbReference>
<sequence>MTDRPTVYVTRAIPDAGLDRLRERYEVVVWEEKLPPGKSHIESQLREHDAEGLLCLLSDEIDDDVLNASPDLAVVSTYSVGYDHVDLAAAAERDIAVGHTPGVLTETTADLAWSLLMACARRTVEGHDYVAADEWEAWVPTLLMGADVHGATLGIVGLGDIGAATARRAAGFDMDVLYTGRSRKPDRETELVEHGVDATYVDLEDLLTESDFVSLHVPLTEETEGLIGEAELETMAEDAVLVNTARGEVVDTDALDAALDAGEIGRAGLDVTDPEPLPADHRLLRHAPEKLVVTPHIGSSSVATRGRMAEMAAANVEAGIEGEPLPNSALSDAGLE</sequence>
<reference evidence="6 7" key="1">
    <citation type="submission" date="2024-08" db="EMBL/GenBank/DDBJ databases">
        <title>Halobellus sp. MBLA0158 whole genome sequence.</title>
        <authorList>
            <person name="Hwang C.Y."/>
            <person name="Cho E.-S."/>
            <person name="Seo M.-J."/>
        </authorList>
    </citation>
    <scope>NUCLEOTIDE SEQUENCE [LARGE SCALE GENOMIC DNA]</scope>
    <source>
        <strain evidence="6 7">MBLA0158</strain>
    </source>
</reference>
<dbReference type="SUPFAM" id="SSF52283">
    <property type="entry name" value="Formate/glycerate dehydrogenase catalytic domain-like"/>
    <property type="match status" value="1"/>
</dbReference>
<evidence type="ECO:0000259" key="4">
    <source>
        <dbReference type="Pfam" id="PF00389"/>
    </source>
</evidence>
<dbReference type="SUPFAM" id="SSF51735">
    <property type="entry name" value="NAD(P)-binding Rossmann-fold domains"/>
    <property type="match status" value="1"/>
</dbReference>
<evidence type="ECO:0000256" key="3">
    <source>
        <dbReference type="RuleBase" id="RU003719"/>
    </source>
</evidence>
<dbReference type="EMBL" id="JBGNYA010000001">
    <property type="protein sequence ID" value="MFA1610669.1"/>
    <property type="molecule type" value="Genomic_DNA"/>
</dbReference>
<dbReference type="Pfam" id="PF00389">
    <property type="entry name" value="2-Hacid_dh"/>
    <property type="match status" value="1"/>
</dbReference>
<evidence type="ECO:0000256" key="2">
    <source>
        <dbReference type="ARBA" id="ARBA00023027"/>
    </source>
</evidence>
<dbReference type="InterPro" id="IPR006140">
    <property type="entry name" value="D-isomer_DH_NAD-bd"/>
</dbReference>
<dbReference type="PANTHER" id="PTHR10996">
    <property type="entry name" value="2-HYDROXYACID DEHYDROGENASE-RELATED"/>
    <property type="match status" value="1"/>
</dbReference>